<keyword evidence="2 5" id="KW-0067">ATP-binding</keyword>
<dbReference type="HOGENOM" id="CLU_001485_2_1_1"/>
<dbReference type="InterPro" id="IPR027417">
    <property type="entry name" value="P-loop_NTPase"/>
</dbReference>
<dbReference type="SUPFAM" id="SSF52540">
    <property type="entry name" value="P-loop containing nucleoside triphosphate hydrolases"/>
    <property type="match status" value="1"/>
</dbReference>
<dbReference type="Gene3D" id="3.40.850.10">
    <property type="entry name" value="Kinesin motor domain"/>
    <property type="match status" value="1"/>
</dbReference>
<dbReference type="InterPro" id="IPR036961">
    <property type="entry name" value="Kinesin_motor_dom_sf"/>
</dbReference>
<feature type="domain" description="Kinesin motor" evidence="8">
    <location>
        <begin position="3"/>
        <end position="343"/>
    </location>
</feature>
<dbReference type="PRINTS" id="PR00380">
    <property type="entry name" value="KINESINHEAVY"/>
</dbReference>
<evidence type="ECO:0000256" key="7">
    <source>
        <dbReference type="SAM" id="Coils"/>
    </source>
</evidence>
<proteinExistence type="inferred from homology"/>
<dbReference type="InterPro" id="IPR027640">
    <property type="entry name" value="Kinesin-like_fam"/>
</dbReference>
<accession>I3EIR6</accession>
<evidence type="ECO:0000256" key="2">
    <source>
        <dbReference type="ARBA" id="ARBA00022840"/>
    </source>
</evidence>
<gene>
    <name evidence="9" type="ORF">NEQG_00932</name>
</gene>
<keyword evidence="4 5" id="KW-0505">Motor protein</keyword>
<dbReference type="Pfam" id="PF00225">
    <property type="entry name" value="Kinesin"/>
    <property type="match status" value="1"/>
</dbReference>
<organism evidence="9 10">
    <name type="scientific">Nematocida parisii (strain ERTm3)</name>
    <name type="common">Nematode killer fungus</name>
    <dbReference type="NCBI Taxonomy" id="935791"/>
    <lineage>
        <taxon>Eukaryota</taxon>
        <taxon>Fungi</taxon>
        <taxon>Fungi incertae sedis</taxon>
        <taxon>Microsporidia</taxon>
        <taxon>Nematocida</taxon>
    </lineage>
</organism>
<dbReference type="PANTHER" id="PTHR47968:SF75">
    <property type="entry name" value="CENTROMERE-ASSOCIATED PROTEIN E"/>
    <property type="match status" value="1"/>
</dbReference>
<comment type="similarity">
    <text evidence="5 6">Belongs to the TRAFAC class myosin-kinesin ATPase superfamily. Kinesin family.</text>
</comment>
<evidence type="ECO:0000256" key="6">
    <source>
        <dbReference type="RuleBase" id="RU000394"/>
    </source>
</evidence>
<dbReference type="OMA" id="NRNENVH"/>
<name>I3EIR6_NEMP3</name>
<dbReference type="SMART" id="SM00129">
    <property type="entry name" value="KISc"/>
    <property type="match status" value="1"/>
</dbReference>
<sequence length="537" mass="60200">MNKVEALIRIRPLSPEEKSTGVKQGWYKLGDRGIIQHLNSYGQEVSAQTLLFDWVFDEESKNEDLFTHINSTVDESLYGVNVCVIAYGQTSSGKTHTMKGILPENYYAEPSENRNENVHSSMNMARNGTGCVSDPGIIPKSLNWIFSKKTQHRISLSYVEVYNENIYDLLGDPSEPLQIRESADGDVYIKDVSEIEVFTKNEAAELFRKGNSIRKVSATRMNRESSRSHAVLKLTIRLKGVRSSLVFVDLAGSERVSSARTSGTTLKEGACINKSLLALTSVISKLSKKQAHIPYRDAKLTRLLQPSFSGSSKTVLICAISPTPSCIDETISTLSLASRARNIEIKPTQKPQVRKESKDSKVSYIKMKEITSVLDLAKNQIRDIKEGINQVNSLVFNICQQASLSLNSQQIRLSTLNSILKEIRREKEESVDKLSLLSNSVQYLLKQEEHISQSLKPAPDAVILLEHLAEGDAIIQQQRAQIEQLKNSKYINETNISMALEIDRLKKANEREKRIMQLEIAQLKSQIRSLSPSDMAD</sequence>
<dbReference type="GO" id="GO:0008017">
    <property type="term" value="F:microtubule binding"/>
    <property type="evidence" value="ECO:0007669"/>
    <property type="project" value="InterPro"/>
</dbReference>
<feature type="binding site" evidence="5">
    <location>
        <begin position="88"/>
        <end position="95"/>
    </location>
    <ligand>
        <name>ATP</name>
        <dbReference type="ChEBI" id="CHEBI:30616"/>
    </ligand>
</feature>
<dbReference type="GO" id="GO:0005874">
    <property type="term" value="C:microtubule"/>
    <property type="evidence" value="ECO:0007669"/>
    <property type="project" value="UniProtKB-KW"/>
</dbReference>
<dbReference type="GO" id="GO:0005524">
    <property type="term" value="F:ATP binding"/>
    <property type="evidence" value="ECO:0007669"/>
    <property type="project" value="UniProtKB-UniRule"/>
</dbReference>
<evidence type="ECO:0000259" key="8">
    <source>
        <dbReference type="PROSITE" id="PS50067"/>
    </source>
</evidence>
<keyword evidence="6" id="KW-0493">Microtubule</keyword>
<dbReference type="PROSITE" id="PS50067">
    <property type="entry name" value="KINESIN_MOTOR_2"/>
    <property type="match status" value="1"/>
</dbReference>
<feature type="coiled-coil region" evidence="7">
    <location>
        <begin position="406"/>
        <end position="440"/>
    </location>
</feature>
<dbReference type="InParanoid" id="I3EIR6"/>
<dbReference type="InterPro" id="IPR019821">
    <property type="entry name" value="Kinesin_motor_CS"/>
</dbReference>
<feature type="coiled-coil region" evidence="7">
    <location>
        <begin position="468"/>
        <end position="526"/>
    </location>
</feature>
<dbReference type="AlphaFoldDB" id="I3EIR6"/>
<dbReference type="GO" id="GO:0003777">
    <property type="term" value="F:microtubule motor activity"/>
    <property type="evidence" value="ECO:0007669"/>
    <property type="project" value="InterPro"/>
</dbReference>
<keyword evidence="3 7" id="KW-0175">Coiled coil</keyword>
<evidence type="ECO:0000313" key="9">
    <source>
        <dbReference type="EMBL" id="EIJ89113.1"/>
    </source>
</evidence>
<dbReference type="GO" id="GO:0007018">
    <property type="term" value="P:microtubule-based movement"/>
    <property type="evidence" value="ECO:0007669"/>
    <property type="project" value="InterPro"/>
</dbReference>
<dbReference type="EMBL" id="GL870877">
    <property type="protein sequence ID" value="EIJ89113.1"/>
    <property type="molecule type" value="Genomic_DNA"/>
</dbReference>
<protein>
    <recommendedName>
        <fullName evidence="6">Kinesin-like protein</fullName>
    </recommendedName>
</protein>
<evidence type="ECO:0000256" key="5">
    <source>
        <dbReference type="PROSITE-ProRule" id="PRU00283"/>
    </source>
</evidence>
<keyword evidence="10" id="KW-1185">Reference proteome</keyword>
<evidence type="ECO:0000256" key="4">
    <source>
        <dbReference type="ARBA" id="ARBA00023175"/>
    </source>
</evidence>
<dbReference type="PROSITE" id="PS00411">
    <property type="entry name" value="KINESIN_MOTOR_1"/>
    <property type="match status" value="1"/>
</dbReference>
<dbReference type="OrthoDB" id="3176171at2759"/>
<dbReference type="CDD" id="cd00106">
    <property type="entry name" value="KISc"/>
    <property type="match status" value="1"/>
</dbReference>
<dbReference type="PANTHER" id="PTHR47968">
    <property type="entry name" value="CENTROMERE PROTEIN E"/>
    <property type="match status" value="1"/>
</dbReference>
<dbReference type="STRING" id="935791.I3EIR6"/>
<dbReference type="VEuPathDB" id="MicrosporidiaDB:NEQG_00932"/>
<evidence type="ECO:0000256" key="3">
    <source>
        <dbReference type="ARBA" id="ARBA00023054"/>
    </source>
</evidence>
<dbReference type="Proteomes" id="UP000002872">
    <property type="component" value="Unassembled WGS sequence"/>
</dbReference>
<dbReference type="InterPro" id="IPR001752">
    <property type="entry name" value="Kinesin_motor_dom"/>
</dbReference>
<reference evidence="9" key="1">
    <citation type="submission" date="2011-01" db="EMBL/GenBank/DDBJ databases">
        <title>The Genome Sequence of Nematocida parisii strain ERTm3.</title>
        <authorList>
            <consortium name="The Broad Institute Genome Sequencing Platform"/>
            <consortium name="The Broad Institute Genome Sequencing Center for Infectious Disease"/>
            <person name="Cuomo C."/>
            <person name="Troemel E."/>
            <person name="Young S.K."/>
            <person name="Zeng Q."/>
            <person name="Gargeya S."/>
            <person name="Fitzgerald M."/>
            <person name="Haas B."/>
            <person name="Abouelleil A."/>
            <person name="Alvarado L."/>
            <person name="Arachchi H.M."/>
            <person name="Berlin A."/>
            <person name="Chapman S.B."/>
            <person name="Gearin G."/>
            <person name="Goldberg J."/>
            <person name="Griggs A."/>
            <person name="Gujja S."/>
            <person name="Hansen M."/>
            <person name="Heiman D."/>
            <person name="Howarth C."/>
            <person name="Larimer J."/>
            <person name="Lui A."/>
            <person name="MacDonald P.J.P."/>
            <person name="McCowen C."/>
            <person name="Montmayeur A."/>
            <person name="Murphy C."/>
            <person name="Neiman D."/>
            <person name="Pearson M."/>
            <person name="Priest M."/>
            <person name="Roberts A."/>
            <person name="Saif S."/>
            <person name="Shea T."/>
            <person name="Sisk P."/>
            <person name="Stolte C."/>
            <person name="Sykes S."/>
            <person name="Wortman J."/>
            <person name="Nusbaum C."/>
            <person name="Birren B."/>
        </authorList>
    </citation>
    <scope>NUCLEOTIDE SEQUENCE</scope>
    <source>
        <strain evidence="9">ERTm3</strain>
    </source>
</reference>
<evidence type="ECO:0000313" key="10">
    <source>
        <dbReference type="Proteomes" id="UP000002872"/>
    </source>
</evidence>
<evidence type="ECO:0000256" key="1">
    <source>
        <dbReference type="ARBA" id="ARBA00022741"/>
    </source>
</evidence>
<keyword evidence="1 5" id="KW-0547">Nucleotide-binding</keyword>